<dbReference type="GO" id="GO:0055085">
    <property type="term" value="P:transmembrane transport"/>
    <property type="evidence" value="ECO:0007669"/>
    <property type="project" value="UniProtKB-UniRule"/>
</dbReference>
<keyword evidence="5 6" id="KW-0472">Membrane</keyword>
<feature type="transmembrane region" description="Helical" evidence="6">
    <location>
        <begin position="109"/>
        <end position="131"/>
    </location>
</feature>
<feature type="transmembrane region" description="Helical" evidence="6">
    <location>
        <begin position="58"/>
        <end position="80"/>
    </location>
</feature>
<reference evidence="8 9" key="1">
    <citation type="submission" date="2018-09" db="EMBL/GenBank/DDBJ databases">
        <title>A clostridial neurotoxin that targets Anopheles mosquitoes.</title>
        <authorList>
            <person name="Contreras E."/>
            <person name="Masuyer G."/>
            <person name="Qureshi N."/>
            <person name="Chawla S."/>
            <person name="Lim H.L."/>
            <person name="Chen J."/>
            <person name="Stenmark P."/>
            <person name="Gill S."/>
        </authorList>
    </citation>
    <scope>NUCLEOTIDE SEQUENCE [LARGE SCALE GENOMIC DNA]</scope>
    <source>
        <strain evidence="8 9">Cbm</strain>
    </source>
</reference>
<dbReference type="InterPro" id="IPR052536">
    <property type="entry name" value="ABC-4_Integral_Memb_Prot"/>
</dbReference>
<feature type="transmembrane region" description="Helical" evidence="6">
    <location>
        <begin position="151"/>
        <end position="174"/>
    </location>
</feature>
<dbReference type="InterPro" id="IPR003838">
    <property type="entry name" value="ABC3_permease_C"/>
</dbReference>
<comment type="subcellular location">
    <subcellularLocation>
        <location evidence="1 6">Cell membrane</location>
        <topology evidence="1 6">Multi-pass membrane protein</topology>
    </subcellularLocation>
</comment>
<keyword evidence="3 6" id="KW-0812">Transmembrane</keyword>
<dbReference type="GO" id="GO:0005886">
    <property type="term" value="C:plasma membrane"/>
    <property type="evidence" value="ECO:0007669"/>
    <property type="project" value="UniProtKB-SubCell"/>
</dbReference>
<dbReference type="RefSeq" id="WP_150886350.1">
    <property type="nucleotide sequence ID" value="NZ_CP032452.1"/>
</dbReference>
<dbReference type="EMBL" id="CP032452">
    <property type="protein sequence ID" value="QEZ68640.1"/>
    <property type="molecule type" value="Genomic_DNA"/>
</dbReference>
<organism evidence="8 9">
    <name type="scientific">Paraclostridium bifermentans</name>
    <name type="common">Clostridium bifermentans</name>
    <dbReference type="NCBI Taxonomy" id="1490"/>
    <lineage>
        <taxon>Bacteria</taxon>
        <taxon>Bacillati</taxon>
        <taxon>Bacillota</taxon>
        <taxon>Clostridia</taxon>
        <taxon>Peptostreptococcales</taxon>
        <taxon>Peptostreptococcaceae</taxon>
        <taxon>Paraclostridium</taxon>
    </lineage>
</organism>
<accession>A0A5P3XDN0</accession>
<keyword evidence="6" id="KW-0813">Transport</keyword>
<dbReference type="PANTHER" id="PTHR46795">
    <property type="entry name" value="ABC TRANSPORTER PERMEASE-RELATED-RELATED"/>
    <property type="match status" value="1"/>
</dbReference>
<sequence length="697" mass="79317">MNFSSVIRKNFTHNFKKYMSFYFVNSLIIAMLFMYGSLIFNPEVIESSKQTTLQTTVIFALIAITLFSIAFITYANIAFLKNRGKEFGMYLTLGMTTKNLNKLIFIENLGVMLASLITGLLSGALFGKLFYMGLNKILISKPLVYDLNRSSFLLSIGIFVLIFLGNAIFNVSYIKKVSIIDVIKSSKKKEAGKSNKFIGIVSLILLVGSFYCLPKTLYGEMFKNNSSMTYVFMLLMLVCPYMVIGSFIDIVKWILSKFPKSYNNNILILGNLSHRFTAYRTILYILSLLVAVAMLCMGYSYSMYASSRAFMTADNHYDIMFIESDNYNKVKQEDIKTLLNQNNSKLTTYKALEYMSVPVFQEDGKGNYTLEKPGQTENIISETNYNKHMGTNLRVKSGKSVYVTEYESTGYKYPSSIFAPINEKQKAKVKEILTKNDYVISKNDLNNILGSMPYIKINKNDIKEKGNSKFANERGTVVYNTGTGMILNDEDYETLKNNISPSSIKRMHLINAKNSDKAFDVLTNHLRDVNKLDKSYWNEGSLWGNPTSNDADRNIKEAYRPVYTEELVNLRLNESGILLFTMMFIGILFTIANGVILYYKVLSDIDEEEDRLTSLNRIGVLKKEVRLMISKELALVFFIPIIGGGLTGLYFANMLVLNPSTTDLFMKKSITIFIVGFIIQAIFYLVSRRKYIKQANI</sequence>
<proteinExistence type="inferred from homology"/>
<dbReference type="PANTHER" id="PTHR46795:SF3">
    <property type="entry name" value="ABC TRANSPORTER PERMEASE"/>
    <property type="match status" value="1"/>
</dbReference>
<feature type="transmembrane region" description="Helical" evidence="6">
    <location>
        <begin position="633"/>
        <end position="657"/>
    </location>
</feature>
<keyword evidence="4 6" id="KW-1133">Transmembrane helix</keyword>
<gene>
    <name evidence="8" type="ORF">D4A35_06680</name>
</gene>
<dbReference type="PIRSF" id="PIRSF018968">
    <property type="entry name" value="ABC_permease_BceB"/>
    <property type="match status" value="1"/>
</dbReference>
<feature type="transmembrane region" description="Helical" evidence="6">
    <location>
        <begin position="21"/>
        <end position="38"/>
    </location>
</feature>
<feature type="transmembrane region" description="Helical" evidence="6">
    <location>
        <begin position="195"/>
        <end position="218"/>
    </location>
</feature>
<evidence type="ECO:0000259" key="7">
    <source>
        <dbReference type="Pfam" id="PF02687"/>
    </source>
</evidence>
<feature type="transmembrane region" description="Helical" evidence="6">
    <location>
        <begin position="577"/>
        <end position="599"/>
    </location>
</feature>
<name>A0A5P3XDN0_PARBF</name>
<feature type="transmembrane region" description="Helical" evidence="6">
    <location>
        <begin position="282"/>
        <end position="301"/>
    </location>
</feature>
<dbReference type="Proteomes" id="UP000326961">
    <property type="component" value="Chromosome"/>
</dbReference>
<dbReference type="Pfam" id="PF02687">
    <property type="entry name" value="FtsX"/>
    <property type="match status" value="1"/>
</dbReference>
<evidence type="ECO:0000313" key="9">
    <source>
        <dbReference type="Proteomes" id="UP000326961"/>
    </source>
</evidence>
<evidence type="ECO:0000256" key="3">
    <source>
        <dbReference type="ARBA" id="ARBA00022692"/>
    </source>
</evidence>
<feature type="transmembrane region" description="Helical" evidence="6">
    <location>
        <begin position="230"/>
        <end position="251"/>
    </location>
</feature>
<comment type="similarity">
    <text evidence="6">Belongs to the ABC-4 integral membrane protein family.</text>
</comment>
<evidence type="ECO:0000256" key="1">
    <source>
        <dbReference type="ARBA" id="ARBA00004651"/>
    </source>
</evidence>
<evidence type="ECO:0000256" key="2">
    <source>
        <dbReference type="ARBA" id="ARBA00022475"/>
    </source>
</evidence>
<feature type="transmembrane region" description="Helical" evidence="6">
    <location>
        <begin position="669"/>
        <end position="687"/>
    </location>
</feature>
<dbReference type="AlphaFoldDB" id="A0A5P3XDN0"/>
<protein>
    <submittedName>
        <fullName evidence="8">ABC transporter permease</fullName>
    </submittedName>
</protein>
<evidence type="ECO:0000256" key="5">
    <source>
        <dbReference type="ARBA" id="ARBA00023136"/>
    </source>
</evidence>
<keyword evidence="2 6" id="KW-1003">Cell membrane</keyword>
<feature type="domain" description="ABC3 transporter permease C-terminal" evidence="7">
    <location>
        <begin position="58"/>
        <end position="178"/>
    </location>
</feature>
<evidence type="ECO:0000313" key="8">
    <source>
        <dbReference type="EMBL" id="QEZ68640.1"/>
    </source>
</evidence>
<evidence type="ECO:0000256" key="6">
    <source>
        <dbReference type="PIRNR" id="PIRNR018968"/>
    </source>
</evidence>
<dbReference type="InterPro" id="IPR027022">
    <property type="entry name" value="ABC_permease_BceB-typ"/>
</dbReference>
<evidence type="ECO:0000256" key="4">
    <source>
        <dbReference type="ARBA" id="ARBA00022989"/>
    </source>
</evidence>